<dbReference type="SMART" id="SM00382">
    <property type="entry name" value="AAA"/>
    <property type="match status" value="1"/>
</dbReference>
<dbReference type="Pfam" id="PF00004">
    <property type="entry name" value="AAA"/>
    <property type="match status" value="1"/>
</dbReference>
<keyword evidence="3" id="KW-0175">Coiled coil</keyword>
<organism evidence="6 7">
    <name type="scientific">Cyclospora cayetanensis</name>
    <dbReference type="NCBI Taxonomy" id="88456"/>
    <lineage>
        <taxon>Eukaryota</taxon>
        <taxon>Sar</taxon>
        <taxon>Alveolata</taxon>
        <taxon>Apicomplexa</taxon>
        <taxon>Conoidasida</taxon>
        <taxon>Coccidia</taxon>
        <taxon>Eucoccidiorida</taxon>
        <taxon>Eimeriorina</taxon>
        <taxon>Eimeriidae</taxon>
        <taxon>Cyclospora</taxon>
    </lineage>
</organism>
<dbReference type="GeneID" id="34621217"/>
<dbReference type="OrthoDB" id="354417at2759"/>
<proteinExistence type="predicted"/>
<dbReference type="PANTHER" id="PTHR23075">
    <property type="entry name" value="PUTATIVE ATP-ASE"/>
    <property type="match status" value="1"/>
</dbReference>
<dbReference type="SUPFAM" id="SSF52540">
    <property type="entry name" value="P-loop containing nucleoside triphosphate hydrolases"/>
    <property type="match status" value="1"/>
</dbReference>
<dbReference type="PANTHER" id="PTHR23075:SF12">
    <property type="entry name" value="AAA+ ATPASE DOMAIN-CONTAINING PROTEIN"/>
    <property type="match status" value="1"/>
</dbReference>
<dbReference type="InterPro" id="IPR027417">
    <property type="entry name" value="P-loop_NTPase"/>
</dbReference>
<feature type="coiled-coil region" evidence="3">
    <location>
        <begin position="123"/>
        <end position="190"/>
    </location>
</feature>
<dbReference type="GO" id="GO:0005524">
    <property type="term" value="F:ATP binding"/>
    <property type="evidence" value="ECO:0007669"/>
    <property type="project" value="UniProtKB-KW"/>
</dbReference>
<feature type="region of interest" description="Disordered" evidence="4">
    <location>
        <begin position="1"/>
        <end position="36"/>
    </location>
</feature>
<dbReference type="Proteomes" id="UP000515125">
    <property type="component" value="Unplaced"/>
</dbReference>
<feature type="domain" description="AAA+ ATPase" evidence="5">
    <location>
        <begin position="343"/>
        <end position="483"/>
    </location>
</feature>
<dbReference type="GO" id="GO:0007005">
    <property type="term" value="P:mitochondrion organization"/>
    <property type="evidence" value="ECO:0007669"/>
    <property type="project" value="TreeGrafter"/>
</dbReference>
<sequence>MYFPSFGGSSAVPSAALPNAIPKKGEEGENITGKFDPTALERGAKALKELDSSPNASKAFEVIKLQEMTKQKELQKEMEQISAARAHAQTERTKAEGEERRKTIDHQQEQERRTAQYKTRLDAESYQKKLQDQQRQNEEFLRQQHQQFLRQEEQRKKTEAEVLEMRRQQLREEKALEQKLQAERIREEAKGRILQERENIDVHLRAMRAKAAEERKTKLESLQATFSSVGAAFSHLMTDKAQLTTLVGSVTALAAGIYGARAAASIGGRYVEARMGKPPLVRETSRWTFARSFFSPLRFLRGSRGPGSASAALEERLVLEPELAERLQWTTNSLLTTKAHKVPFRHLLLHGPPGTGKTLFARTLARSSGMDYAIMTGGDVGPLGRDGASEINKLFAWAEKSRKGLILFIDEADAFLRQGRAAVVGAGSEGMSEDSRNAISAFLHHTGTETDKFCVVLATNCREILDRAVLDRVDEQFEFPLPGAAERLRMLQQFMDRYLRGIGAEGKDKQKLKGIVIDERIDEAFMQMVAEKTEGFSGRQLAKLVLAMQAAVFGSGTNTLTRGVAAAVLDWKVKHLAEDVEMFDRQRREVELKRMHIKE</sequence>
<name>A0A6P5WDQ6_9EIME</name>
<reference evidence="7" key="1">
    <citation type="submission" date="2025-08" db="UniProtKB">
        <authorList>
            <consortium name="RefSeq"/>
        </authorList>
    </citation>
    <scope>IDENTIFICATION</scope>
</reference>
<evidence type="ECO:0000259" key="5">
    <source>
        <dbReference type="SMART" id="SM00382"/>
    </source>
</evidence>
<dbReference type="Pfam" id="PF12037">
    <property type="entry name" value="ATAD3_N"/>
    <property type="match status" value="1"/>
</dbReference>
<dbReference type="RefSeq" id="XP_022591349.2">
    <property type="nucleotide sequence ID" value="XM_022734441.2"/>
</dbReference>
<dbReference type="Gene3D" id="3.40.50.300">
    <property type="entry name" value="P-loop containing nucleotide triphosphate hydrolases"/>
    <property type="match status" value="1"/>
</dbReference>
<keyword evidence="6" id="KW-1185">Reference proteome</keyword>
<dbReference type="InterPro" id="IPR021911">
    <property type="entry name" value="ATAD3_N"/>
</dbReference>
<gene>
    <name evidence="7" type="primary">LOC34621217</name>
</gene>
<keyword evidence="1" id="KW-0547">Nucleotide-binding</keyword>
<dbReference type="InterPro" id="IPR003593">
    <property type="entry name" value="AAA+_ATPase"/>
</dbReference>
<evidence type="ECO:0000256" key="3">
    <source>
        <dbReference type="SAM" id="Coils"/>
    </source>
</evidence>
<dbReference type="AlphaFoldDB" id="A0A6P5WDQ6"/>
<feature type="region of interest" description="Disordered" evidence="4">
    <location>
        <begin position="71"/>
        <end position="115"/>
    </location>
</feature>
<dbReference type="GO" id="GO:0008270">
    <property type="term" value="F:zinc ion binding"/>
    <property type="evidence" value="ECO:0007669"/>
    <property type="project" value="TreeGrafter"/>
</dbReference>
<evidence type="ECO:0000256" key="1">
    <source>
        <dbReference type="ARBA" id="ARBA00022741"/>
    </source>
</evidence>
<evidence type="ECO:0000256" key="4">
    <source>
        <dbReference type="SAM" id="MobiDB-lite"/>
    </source>
</evidence>
<evidence type="ECO:0000313" key="6">
    <source>
        <dbReference type="Proteomes" id="UP000515125"/>
    </source>
</evidence>
<evidence type="ECO:0000256" key="2">
    <source>
        <dbReference type="ARBA" id="ARBA00022840"/>
    </source>
</evidence>
<accession>A0A6P5WDQ6</accession>
<keyword evidence="2" id="KW-0067">ATP-binding</keyword>
<feature type="compositionally biased region" description="Basic and acidic residues" evidence="4">
    <location>
        <begin position="88"/>
        <end position="115"/>
    </location>
</feature>
<protein>
    <submittedName>
        <fullName evidence="7">ATPase family AAA domain-containing protein 3</fullName>
    </submittedName>
</protein>
<dbReference type="InterPro" id="IPR003959">
    <property type="entry name" value="ATPase_AAA_core"/>
</dbReference>
<dbReference type="GO" id="GO:0005739">
    <property type="term" value="C:mitochondrion"/>
    <property type="evidence" value="ECO:0007669"/>
    <property type="project" value="TreeGrafter"/>
</dbReference>
<evidence type="ECO:0000313" key="7">
    <source>
        <dbReference type="RefSeq" id="XP_022591349.2"/>
    </source>
</evidence>
<dbReference type="GO" id="GO:0016887">
    <property type="term" value="F:ATP hydrolysis activity"/>
    <property type="evidence" value="ECO:0007669"/>
    <property type="project" value="InterPro"/>
</dbReference>